<dbReference type="InterPro" id="IPR006076">
    <property type="entry name" value="FAD-dep_OxRdtase"/>
</dbReference>
<dbReference type="Pfam" id="PF01266">
    <property type="entry name" value="DAO"/>
    <property type="match status" value="1"/>
</dbReference>
<dbReference type="PANTHER" id="PTHR13847:SF289">
    <property type="entry name" value="GLYCINE OXIDASE"/>
    <property type="match status" value="1"/>
</dbReference>
<evidence type="ECO:0000256" key="2">
    <source>
        <dbReference type="ARBA" id="ARBA00022977"/>
    </source>
</evidence>
<dbReference type="InterPro" id="IPR012727">
    <property type="entry name" value="Gly_oxidase_ThiO"/>
</dbReference>
<evidence type="ECO:0000313" key="7">
    <source>
        <dbReference type="EMBL" id="SDY56042.1"/>
    </source>
</evidence>
<dbReference type="GO" id="GO:0005737">
    <property type="term" value="C:cytoplasm"/>
    <property type="evidence" value="ECO:0007669"/>
    <property type="project" value="TreeGrafter"/>
</dbReference>
<protein>
    <recommendedName>
        <fullName evidence="5">glycine oxidase</fullName>
        <ecNumber evidence="5">1.4.3.19</ecNumber>
    </recommendedName>
</protein>
<dbReference type="SUPFAM" id="SSF54373">
    <property type="entry name" value="FAD-linked reductases, C-terminal domain"/>
    <property type="match status" value="1"/>
</dbReference>
<dbReference type="SUPFAM" id="SSF51905">
    <property type="entry name" value="FAD/NAD(P)-binding domain"/>
    <property type="match status" value="1"/>
</dbReference>
<keyword evidence="8" id="KW-1185">Reference proteome</keyword>
<keyword evidence="3" id="KW-0560">Oxidoreductase</keyword>
<dbReference type="GO" id="GO:0009228">
    <property type="term" value="P:thiamine biosynthetic process"/>
    <property type="evidence" value="ECO:0007669"/>
    <property type="project" value="UniProtKB-KW"/>
</dbReference>
<dbReference type="OrthoDB" id="3214401at2"/>
<gene>
    <name evidence="7" type="ORF">SAMN05660209_03154</name>
</gene>
<reference evidence="8" key="1">
    <citation type="submission" date="2016-10" db="EMBL/GenBank/DDBJ databases">
        <authorList>
            <person name="Varghese N."/>
            <person name="Submissions S."/>
        </authorList>
    </citation>
    <scope>NUCLEOTIDE SEQUENCE [LARGE SCALE GENOMIC DNA]</scope>
    <source>
        <strain evidence="8">DSM 45422</strain>
    </source>
</reference>
<organism evidence="7 8">
    <name type="scientific">Geodermatophilus africanus</name>
    <dbReference type="NCBI Taxonomy" id="1137993"/>
    <lineage>
        <taxon>Bacteria</taxon>
        <taxon>Bacillati</taxon>
        <taxon>Actinomycetota</taxon>
        <taxon>Actinomycetes</taxon>
        <taxon>Geodermatophilales</taxon>
        <taxon>Geodermatophilaceae</taxon>
        <taxon>Geodermatophilus</taxon>
    </lineage>
</organism>
<dbReference type="AlphaFoldDB" id="A0A1H3KV44"/>
<dbReference type="UniPathway" id="UPA00060"/>
<comment type="catalytic activity">
    <reaction evidence="4">
        <text>glycine + O2 + H2O = glyoxylate + H2O2 + NH4(+)</text>
        <dbReference type="Rhea" id="RHEA:11532"/>
        <dbReference type="ChEBI" id="CHEBI:15377"/>
        <dbReference type="ChEBI" id="CHEBI:15379"/>
        <dbReference type="ChEBI" id="CHEBI:16240"/>
        <dbReference type="ChEBI" id="CHEBI:28938"/>
        <dbReference type="ChEBI" id="CHEBI:36655"/>
        <dbReference type="ChEBI" id="CHEBI:57305"/>
        <dbReference type="EC" id="1.4.3.19"/>
    </reaction>
</comment>
<evidence type="ECO:0000256" key="4">
    <source>
        <dbReference type="ARBA" id="ARBA00049872"/>
    </source>
</evidence>
<evidence type="ECO:0000256" key="1">
    <source>
        <dbReference type="ARBA" id="ARBA00004948"/>
    </source>
</evidence>
<dbReference type="Proteomes" id="UP000198921">
    <property type="component" value="Unassembled WGS sequence"/>
</dbReference>
<evidence type="ECO:0000256" key="3">
    <source>
        <dbReference type="ARBA" id="ARBA00023002"/>
    </source>
</evidence>
<dbReference type="Gene3D" id="3.50.50.60">
    <property type="entry name" value="FAD/NAD(P)-binding domain"/>
    <property type="match status" value="1"/>
</dbReference>
<dbReference type="GO" id="GO:0009229">
    <property type="term" value="P:thiamine diphosphate biosynthetic process"/>
    <property type="evidence" value="ECO:0007669"/>
    <property type="project" value="UniProtKB-UniPathway"/>
</dbReference>
<dbReference type="PANTHER" id="PTHR13847">
    <property type="entry name" value="SARCOSINE DEHYDROGENASE-RELATED"/>
    <property type="match status" value="1"/>
</dbReference>
<dbReference type="NCBIfam" id="TIGR02352">
    <property type="entry name" value="thiamin_ThiO"/>
    <property type="match status" value="1"/>
</dbReference>
<dbReference type="Gene3D" id="3.30.9.10">
    <property type="entry name" value="D-Amino Acid Oxidase, subunit A, domain 2"/>
    <property type="match status" value="1"/>
</dbReference>
<dbReference type="InterPro" id="IPR036188">
    <property type="entry name" value="FAD/NAD-bd_sf"/>
</dbReference>
<dbReference type="EMBL" id="FNOT01000008">
    <property type="protein sequence ID" value="SDY56042.1"/>
    <property type="molecule type" value="Genomic_DNA"/>
</dbReference>
<dbReference type="EC" id="1.4.3.19" evidence="5"/>
<dbReference type="STRING" id="1137993.SAMN05660209_03154"/>
<name>A0A1H3KV44_9ACTN</name>
<dbReference type="RefSeq" id="WP_091158208.1">
    <property type="nucleotide sequence ID" value="NZ_FNOT01000008.1"/>
</dbReference>
<evidence type="ECO:0000259" key="6">
    <source>
        <dbReference type="Pfam" id="PF01266"/>
    </source>
</evidence>
<dbReference type="GO" id="GO:0050660">
    <property type="term" value="F:flavin adenine dinucleotide binding"/>
    <property type="evidence" value="ECO:0007669"/>
    <property type="project" value="InterPro"/>
</dbReference>
<dbReference type="GO" id="GO:0043799">
    <property type="term" value="F:glycine oxidase activity"/>
    <property type="evidence" value="ECO:0007669"/>
    <property type="project" value="UniProtKB-EC"/>
</dbReference>
<keyword evidence="2" id="KW-0784">Thiamine biosynthesis</keyword>
<feature type="domain" description="FAD dependent oxidoreductase" evidence="6">
    <location>
        <begin position="3"/>
        <end position="349"/>
    </location>
</feature>
<proteinExistence type="predicted"/>
<accession>A0A1H3KV44</accession>
<comment type="pathway">
    <text evidence="1">Cofactor biosynthesis; thiamine diphosphate biosynthesis.</text>
</comment>
<evidence type="ECO:0000256" key="5">
    <source>
        <dbReference type="ARBA" id="ARBA00050018"/>
    </source>
</evidence>
<dbReference type="PRINTS" id="PR00411">
    <property type="entry name" value="PNDRDTASEI"/>
</dbReference>
<sequence>MSDVAVAGGGLIGLATAWQAARRGLSVTVVDDSPGTGASAAAAGMLAPVTEAGYREESLLRLGLASVQRWPSFAADVERASGTSIGLRTAGTLVVGFDEDDVRELTALHAFQTELGLAAERLTPGEARRREPSLTPRVRGGLLVAGDHSVDGRALHAALLVAAQAAGVRLVRDRVTELCVVGGRAVGLETADGGALTAGSVVLALGAHSGRLPGVPPLPVRPVKGQILRLAGAAGLLEGTVRALVRGRQVYLVPYGGDRLVVGATTEDRGFDPTVTAGGVHDLLHDAIDVVPGISELELVETLARWRPGTPDNAPLLGPGPLPGLVLATGHHRNGVLLTPVTAEVTAELLATGVLPQLAAPFTADRFGR</sequence>
<evidence type="ECO:0000313" key="8">
    <source>
        <dbReference type="Proteomes" id="UP000198921"/>
    </source>
</evidence>